<gene>
    <name evidence="2" type="ORF">B296_00030074</name>
</gene>
<feature type="region of interest" description="Disordered" evidence="1">
    <location>
        <begin position="79"/>
        <end position="102"/>
    </location>
</feature>
<evidence type="ECO:0000256" key="1">
    <source>
        <dbReference type="SAM" id="MobiDB-lite"/>
    </source>
</evidence>
<dbReference type="Proteomes" id="UP000287651">
    <property type="component" value="Unassembled WGS sequence"/>
</dbReference>
<reference evidence="2 3" key="1">
    <citation type="journal article" date="2014" name="Agronomy (Basel)">
        <title>A Draft Genome Sequence for Ensete ventricosum, the Drought-Tolerant Tree Against Hunger.</title>
        <authorList>
            <person name="Harrison J."/>
            <person name="Moore K.A."/>
            <person name="Paszkiewicz K."/>
            <person name="Jones T."/>
            <person name="Grant M."/>
            <person name="Ambacheew D."/>
            <person name="Muzemil S."/>
            <person name="Studholme D.J."/>
        </authorList>
    </citation>
    <scope>NUCLEOTIDE SEQUENCE [LARGE SCALE GENOMIC DNA]</scope>
</reference>
<proteinExistence type="predicted"/>
<accession>A0A426YMM9</accession>
<evidence type="ECO:0000313" key="3">
    <source>
        <dbReference type="Proteomes" id="UP000287651"/>
    </source>
</evidence>
<organism evidence="2 3">
    <name type="scientific">Ensete ventricosum</name>
    <name type="common">Abyssinian banana</name>
    <name type="synonym">Musa ensete</name>
    <dbReference type="NCBI Taxonomy" id="4639"/>
    <lineage>
        <taxon>Eukaryota</taxon>
        <taxon>Viridiplantae</taxon>
        <taxon>Streptophyta</taxon>
        <taxon>Embryophyta</taxon>
        <taxon>Tracheophyta</taxon>
        <taxon>Spermatophyta</taxon>
        <taxon>Magnoliopsida</taxon>
        <taxon>Liliopsida</taxon>
        <taxon>Zingiberales</taxon>
        <taxon>Musaceae</taxon>
        <taxon>Ensete</taxon>
    </lineage>
</organism>
<dbReference type="EMBL" id="AMZH03011381">
    <property type="protein sequence ID" value="RRT52979.1"/>
    <property type="molecule type" value="Genomic_DNA"/>
</dbReference>
<evidence type="ECO:0000313" key="2">
    <source>
        <dbReference type="EMBL" id="RRT52979.1"/>
    </source>
</evidence>
<protein>
    <submittedName>
        <fullName evidence="2">Uncharacterized protein</fullName>
    </submittedName>
</protein>
<comment type="caution">
    <text evidence="2">The sequence shown here is derived from an EMBL/GenBank/DDBJ whole genome shotgun (WGS) entry which is preliminary data.</text>
</comment>
<dbReference type="AlphaFoldDB" id="A0A426YMM9"/>
<sequence>MGTMCLAGMKLKGMKQMFTSQAPCPKPSSLCATPTTQLGTTWETTVEAEQPSKKIKVYPKIKEDPYTTLPKDDNVLMKEEIPFDDSDPLAASGVPQNNEIEK</sequence>
<name>A0A426YMM9_ENSVE</name>